<name>A0A6P1NXK4_9BACT</name>
<organism evidence="2 3">
    <name type="scientific">Nibribacter ruber</name>
    <dbReference type="NCBI Taxonomy" id="2698458"/>
    <lineage>
        <taxon>Bacteria</taxon>
        <taxon>Pseudomonadati</taxon>
        <taxon>Bacteroidota</taxon>
        <taxon>Cytophagia</taxon>
        <taxon>Cytophagales</taxon>
        <taxon>Hymenobacteraceae</taxon>
        <taxon>Nibribacter</taxon>
    </lineage>
</organism>
<feature type="domain" description="Restriction endonuclease type IV Mrr" evidence="1">
    <location>
        <begin position="11"/>
        <end position="108"/>
    </location>
</feature>
<dbReference type="RefSeq" id="WP_160692798.1">
    <property type="nucleotide sequence ID" value="NZ_CP047897.1"/>
</dbReference>
<dbReference type="InterPro" id="IPR011856">
    <property type="entry name" value="tRNA_endonuc-like_dom_sf"/>
</dbReference>
<evidence type="ECO:0000259" key="1">
    <source>
        <dbReference type="Pfam" id="PF04471"/>
    </source>
</evidence>
<protein>
    <recommendedName>
        <fullName evidence="1">Restriction endonuclease type IV Mrr domain-containing protein</fullName>
    </recommendedName>
</protein>
<dbReference type="GO" id="GO:0009307">
    <property type="term" value="P:DNA restriction-modification system"/>
    <property type="evidence" value="ECO:0007669"/>
    <property type="project" value="InterPro"/>
</dbReference>
<reference evidence="2 3" key="1">
    <citation type="submission" date="2020-01" db="EMBL/GenBank/DDBJ databases">
        <authorList>
            <person name="Kim M."/>
        </authorList>
    </citation>
    <scope>NUCLEOTIDE SEQUENCE [LARGE SCALE GENOMIC DNA]</scope>
    <source>
        <strain evidence="2 3">BT10</strain>
    </source>
</reference>
<dbReference type="InterPro" id="IPR011335">
    <property type="entry name" value="Restrct_endonuc-II-like"/>
</dbReference>
<dbReference type="Gene3D" id="3.40.1350.10">
    <property type="match status" value="1"/>
</dbReference>
<dbReference type="EMBL" id="CP047897">
    <property type="protein sequence ID" value="QHL88417.1"/>
    <property type="molecule type" value="Genomic_DNA"/>
</dbReference>
<dbReference type="KEGG" id="nib:GU926_13630"/>
<dbReference type="InterPro" id="IPR007560">
    <property type="entry name" value="Restrct_endonuc_IV_Mrr"/>
</dbReference>
<dbReference type="Pfam" id="PF04471">
    <property type="entry name" value="Mrr_cat"/>
    <property type="match status" value="1"/>
</dbReference>
<sequence length="118" mass="13789">MPRPPENINAEISPREFELLVKDYLMNLGKELNTFTATHDVKIHRVDGEYQIDVFAEFDFLGASFKVLIECKRYKNKVKREVVQLLFDKLRATGSHKGLIFLLRGFKKEQSLLQKSME</sequence>
<dbReference type="AlphaFoldDB" id="A0A6P1NXK4"/>
<gene>
    <name evidence="2" type="ORF">GU926_13630</name>
</gene>
<proteinExistence type="predicted"/>
<dbReference type="GO" id="GO:0003677">
    <property type="term" value="F:DNA binding"/>
    <property type="evidence" value="ECO:0007669"/>
    <property type="project" value="InterPro"/>
</dbReference>
<evidence type="ECO:0000313" key="3">
    <source>
        <dbReference type="Proteomes" id="UP000464214"/>
    </source>
</evidence>
<dbReference type="Proteomes" id="UP000464214">
    <property type="component" value="Chromosome"/>
</dbReference>
<dbReference type="GO" id="GO:0004519">
    <property type="term" value="F:endonuclease activity"/>
    <property type="evidence" value="ECO:0007669"/>
    <property type="project" value="InterPro"/>
</dbReference>
<dbReference type="SUPFAM" id="SSF52980">
    <property type="entry name" value="Restriction endonuclease-like"/>
    <property type="match status" value="1"/>
</dbReference>
<accession>A0A6P1NXK4</accession>
<keyword evidence="3" id="KW-1185">Reference proteome</keyword>
<evidence type="ECO:0000313" key="2">
    <source>
        <dbReference type="EMBL" id="QHL88417.1"/>
    </source>
</evidence>